<evidence type="ECO:0000256" key="5">
    <source>
        <dbReference type="ARBA" id="ARBA00023015"/>
    </source>
</evidence>
<feature type="region of interest" description="Disordered" evidence="8">
    <location>
        <begin position="93"/>
        <end position="114"/>
    </location>
</feature>
<dbReference type="Proteomes" id="UP000789570">
    <property type="component" value="Unassembled WGS sequence"/>
</dbReference>
<evidence type="ECO:0000313" key="11">
    <source>
        <dbReference type="Proteomes" id="UP000789570"/>
    </source>
</evidence>
<dbReference type="Gene3D" id="1.10.274.30">
    <property type="entry name" value="MRG domain"/>
    <property type="match status" value="1"/>
</dbReference>
<dbReference type="InterPro" id="IPR053820">
    <property type="entry name" value="MSL3_chromo-like"/>
</dbReference>
<dbReference type="GO" id="GO:0032221">
    <property type="term" value="C:Rpd3S complex"/>
    <property type="evidence" value="ECO:0007669"/>
    <property type="project" value="TreeGrafter"/>
</dbReference>
<dbReference type="InterPro" id="IPR000953">
    <property type="entry name" value="Chromo/chromo_shadow_dom"/>
</dbReference>
<proteinExistence type="inferred from homology"/>
<comment type="caution">
    <text evidence="10">The sequence shown here is derived from an EMBL/GenBank/DDBJ whole genome shotgun (WGS) entry which is preliminary data.</text>
</comment>
<keyword evidence="4" id="KW-0156">Chromatin regulator</keyword>
<comment type="similarity">
    <text evidence="2">Belongs to the MRG family.</text>
</comment>
<dbReference type="InterPro" id="IPR008676">
    <property type="entry name" value="MRG"/>
</dbReference>
<dbReference type="Pfam" id="PF05712">
    <property type="entry name" value="MRG"/>
    <property type="match status" value="1"/>
</dbReference>
<comment type="subcellular location">
    <subcellularLocation>
        <location evidence="1">Nucleus</location>
    </subcellularLocation>
</comment>
<dbReference type="PIRSF" id="PIRSF038133">
    <property type="entry name" value="HAT_Nua4_EAF3/MRG15"/>
    <property type="match status" value="1"/>
</dbReference>
<dbReference type="SMART" id="SM00298">
    <property type="entry name" value="CHROMO"/>
    <property type="match status" value="1"/>
</dbReference>
<dbReference type="InterPro" id="IPR038217">
    <property type="entry name" value="MRG_C_sf"/>
</dbReference>
<dbReference type="InterPro" id="IPR026541">
    <property type="entry name" value="MRG_dom"/>
</dbReference>
<evidence type="ECO:0000256" key="2">
    <source>
        <dbReference type="ARBA" id="ARBA00009093"/>
    </source>
</evidence>
<dbReference type="AlphaFoldDB" id="A0A9N9AHK1"/>
<dbReference type="Gene3D" id="2.30.30.140">
    <property type="match status" value="1"/>
</dbReference>
<dbReference type="PROSITE" id="PS51640">
    <property type="entry name" value="MRG"/>
    <property type="match status" value="1"/>
</dbReference>
<keyword evidence="5" id="KW-0805">Transcription regulation</keyword>
<dbReference type="SUPFAM" id="SSF54160">
    <property type="entry name" value="Chromo domain-like"/>
    <property type="match status" value="1"/>
</dbReference>
<dbReference type="Pfam" id="PF22732">
    <property type="entry name" value="MSL3_chromo-like"/>
    <property type="match status" value="1"/>
</dbReference>
<evidence type="ECO:0000313" key="10">
    <source>
        <dbReference type="EMBL" id="CAG8530538.1"/>
    </source>
</evidence>
<dbReference type="PANTHER" id="PTHR10880">
    <property type="entry name" value="MORTALITY FACTOR 4-LIKE PROTEIN"/>
    <property type="match status" value="1"/>
</dbReference>
<feature type="domain" description="Chromo" evidence="9">
    <location>
        <begin position="23"/>
        <end position="84"/>
    </location>
</feature>
<evidence type="ECO:0000256" key="3">
    <source>
        <dbReference type="ARBA" id="ARBA00018505"/>
    </source>
</evidence>
<organism evidence="10 11">
    <name type="scientific">Funneliformis caledonium</name>
    <dbReference type="NCBI Taxonomy" id="1117310"/>
    <lineage>
        <taxon>Eukaryota</taxon>
        <taxon>Fungi</taxon>
        <taxon>Fungi incertae sedis</taxon>
        <taxon>Mucoromycota</taxon>
        <taxon>Glomeromycotina</taxon>
        <taxon>Glomeromycetes</taxon>
        <taxon>Glomerales</taxon>
        <taxon>Glomeraceae</taxon>
        <taxon>Funneliformis</taxon>
    </lineage>
</organism>
<dbReference type="GO" id="GO:0006355">
    <property type="term" value="P:regulation of DNA-templated transcription"/>
    <property type="evidence" value="ECO:0007669"/>
    <property type="project" value="InterPro"/>
</dbReference>
<dbReference type="OrthoDB" id="124855at2759"/>
<evidence type="ECO:0000256" key="4">
    <source>
        <dbReference type="ARBA" id="ARBA00022853"/>
    </source>
</evidence>
<reference evidence="10" key="1">
    <citation type="submission" date="2021-06" db="EMBL/GenBank/DDBJ databases">
        <authorList>
            <person name="Kallberg Y."/>
            <person name="Tangrot J."/>
            <person name="Rosling A."/>
        </authorList>
    </citation>
    <scope>NUCLEOTIDE SEQUENCE</scope>
    <source>
        <strain evidence="10">UK204</strain>
    </source>
</reference>
<keyword evidence="7" id="KW-0539">Nucleus</keyword>
<evidence type="ECO:0000259" key="9">
    <source>
        <dbReference type="SMART" id="SM00298"/>
    </source>
</evidence>
<evidence type="ECO:0000256" key="7">
    <source>
        <dbReference type="ARBA" id="ARBA00023242"/>
    </source>
</evidence>
<evidence type="ECO:0000256" key="6">
    <source>
        <dbReference type="ARBA" id="ARBA00023163"/>
    </source>
</evidence>
<sequence length="286" mass="33943">MAQNKEFLYQQNEKILCYHGPMIYEAKILDSEYYENKHPKSNLTGPHYLIHYKGWKNTWDEWVAESRVLKFNETNLAKQKQIEEQLNKKGRSTIKKTVQETTTEKGKKRRRDTLLDKDESIKKPKICIPVPDSLRAILVQDWENVNKSSLFVPLPRKPTVSDIIEHYRIYRNKTKGGQESDDGIADEIITGVLFYFNKCLGSRLLYHLERKQYREMRYKFERLHNSQIYGAEHLLRLFVSFPQLISGMNLAEDSLGILKEHLTGFLNFLNENRKEYFVDEYQKIKD</sequence>
<dbReference type="GO" id="GO:0006325">
    <property type="term" value="P:chromatin organization"/>
    <property type="evidence" value="ECO:0007669"/>
    <property type="project" value="UniProtKB-KW"/>
</dbReference>
<gene>
    <name evidence="10" type="ORF">FCALED_LOCUS5153</name>
</gene>
<keyword evidence="6" id="KW-0804">Transcription</keyword>
<protein>
    <recommendedName>
        <fullName evidence="3">Chromatin modification-related protein EAF3</fullName>
    </recommendedName>
</protein>
<dbReference type="EMBL" id="CAJVPQ010001069">
    <property type="protein sequence ID" value="CAG8530538.1"/>
    <property type="molecule type" value="Genomic_DNA"/>
</dbReference>
<evidence type="ECO:0000256" key="8">
    <source>
        <dbReference type="SAM" id="MobiDB-lite"/>
    </source>
</evidence>
<accession>A0A9N9AHK1</accession>
<evidence type="ECO:0000256" key="1">
    <source>
        <dbReference type="ARBA" id="ARBA00004123"/>
    </source>
</evidence>
<dbReference type="PANTHER" id="PTHR10880:SF15">
    <property type="entry name" value="MSL COMPLEX SUBUNIT 3"/>
    <property type="match status" value="1"/>
</dbReference>
<dbReference type="GO" id="GO:0035267">
    <property type="term" value="C:NuA4 histone acetyltransferase complex"/>
    <property type="evidence" value="ECO:0007669"/>
    <property type="project" value="TreeGrafter"/>
</dbReference>
<keyword evidence="11" id="KW-1185">Reference proteome</keyword>
<name>A0A9N9AHK1_9GLOM</name>
<dbReference type="InterPro" id="IPR016197">
    <property type="entry name" value="Chromo-like_dom_sf"/>
</dbReference>